<dbReference type="Gene3D" id="1.10.287.130">
    <property type="match status" value="1"/>
</dbReference>
<evidence type="ECO:0000313" key="10">
    <source>
        <dbReference type="EMBL" id="MBD7944170.1"/>
    </source>
</evidence>
<dbReference type="PROSITE" id="PS50109">
    <property type="entry name" value="HIS_KIN"/>
    <property type="match status" value="1"/>
</dbReference>
<dbReference type="CDD" id="cd00082">
    <property type="entry name" value="HisKA"/>
    <property type="match status" value="1"/>
</dbReference>
<evidence type="ECO:0000256" key="1">
    <source>
        <dbReference type="ARBA" id="ARBA00000085"/>
    </source>
</evidence>
<dbReference type="InterPro" id="IPR003661">
    <property type="entry name" value="HisK_dim/P_dom"/>
</dbReference>
<evidence type="ECO:0000259" key="9">
    <source>
        <dbReference type="PROSITE" id="PS50109"/>
    </source>
</evidence>
<dbReference type="Proteomes" id="UP000640786">
    <property type="component" value="Unassembled WGS sequence"/>
</dbReference>
<evidence type="ECO:0000256" key="2">
    <source>
        <dbReference type="ARBA" id="ARBA00012438"/>
    </source>
</evidence>
<feature type="domain" description="Histidine kinase" evidence="9">
    <location>
        <begin position="112"/>
        <end position="301"/>
    </location>
</feature>
<dbReference type="PANTHER" id="PTHR43711:SF1">
    <property type="entry name" value="HISTIDINE KINASE 1"/>
    <property type="match status" value="1"/>
</dbReference>
<proteinExistence type="predicted"/>
<evidence type="ECO:0000256" key="5">
    <source>
        <dbReference type="ARBA" id="ARBA00022777"/>
    </source>
</evidence>
<name>A0ABR8R8U3_9BACI</name>
<evidence type="ECO:0000256" key="3">
    <source>
        <dbReference type="ARBA" id="ARBA00022679"/>
    </source>
</evidence>
<dbReference type="RefSeq" id="WP_151111515.1">
    <property type="nucleotide sequence ID" value="NZ_JACSQO010000003.1"/>
</dbReference>
<dbReference type="EMBL" id="JACSQO010000003">
    <property type="protein sequence ID" value="MBD7944170.1"/>
    <property type="molecule type" value="Genomic_DNA"/>
</dbReference>
<evidence type="ECO:0000313" key="11">
    <source>
        <dbReference type="Proteomes" id="UP000640786"/>
    </source>
</evidence>
<dbReference type="InterPro" id="IPR036890">
    <property type="entry name" value="HATPase_C_sf"/>
</dbReference>
<dbReference type="EC" id="2.7.13.3" evidence="2"/>
<protein>
    <recommendedName>
        <fullName evidence="2">histidine kinase</fullName>
        <ecNumber evidence="2">2.7.13.3</ecNumber>
    </recommendedName>
</protein>
<evidence type="ECO:0000256" key="6">
    <source>
        <dbReference type="ARBA" id="ARBA00022840"/>
    </source>
</evidence>
<comment type="caution">
    <text evidence="10">The sequence shown here is derived from an EMBL/GenBank/DDBJ whole genome shotgun (WGS) entry which is preliminary data.</text>
</comment>
<feature type="transmembrane region" description="Helical" evidence="8">
    <location>
        <begin position="35"/>
        <end position="54"/>
    </location>
</feature>
<keyword evidence="4" id="KW-0547">Nucleotide-binding</keyword>
<dbReference type="Gene3D" id="3.30.565.10">
    <property type="entry name" value="Histidine kinase-like ATPase, C-terminal domain"/>
    <property type="match status" value="1"/>
</dbReference>
<organism evidence="10 11">
    <name type="scientific">Psychrobacillus faecigallinarum</name>
    <dbReference type="NCBI Taxonomy" id="2762235"/>
    <lineage>
        <taxon>Bacteria</taxon>
        <taxon>Bacillati</taxon>
        <taxon>Bacillota</taxon>
        <taxon>Bacilli</taxon>
        <taxon>Bacillales</taxon>
        <taxon>Bacillaceae</taxon>
        <taxon>Psychrobacillus</taxon>
    </lineage>
</organism>
<evidence type="ECO:0000256" key="8">
    <source>
        <dbReference type="SAM" id="Phobius"/>
    </source>
</evidence>
<keyword evidence="11" id="KW-1185">Reference proteome</keyword>
<keyword evidence="8" id="KW-0812">Transmembrane</keyword>
<gene>
    <name evidence="10" type="ORF">H9650_08565</name>
</gene>
<keyword evidence="8" id="KW-1133">Transmembrane helix</keyword>
<dbReference type="PANTHER" id="PTHR43711">
    <property type="entry name" value="TWO-COMPONENT HISTIDINE KINASE"/>
    <property type="match status" value="1"/>
</dbReference>
<keyword evidence="3" id="KW-0808">Transferase</keyword>
<dbReference type="GO" id="GO:0016301">
    <property type="term" value="F:kinase activity"/>
    <property type="evidence" value="ECO:0007669"/>
    <property type="project" value="UniProtKB-KW"/>
</dbReference>
<accession>A0ABR8R8U3</accession>
<dbReference type="SUPFAM" id="SSF55874">
    <property type="entry name" value="ATPase domain of HSP90 chaperone/DNA topoisomerase II/histidine kinase"/>
    <property type="match status" value="1"/>
</dbReference>
<dbReference type="SUPFAM" id="SSF47384">
    <property type="entry name" value="Homodimeric domain of signal transducing histidine kinase"/>
    <property type="match status" value="1"/>
</dbReference>
<feature type="transmembrane region" description="Helical" evidence="8">
    <location>
        <begin position="6"/>
        <end position="23"/>
    </location>
</feature>
<evidence type="ECO:0000256" key="4">
    <source>
        <dbReference type="ARBA" id="ARBA00022741"/>
    </source>
</evidence>
<keyword evidence="8" id="KW-0472">Membrane</keyword>
<dbReference type="Pfam" id="PF00512">
    <property type="entry name" value="HisKA"/>
    <property type="match status" value="1"/>
</dbReference>
<reference evidence="10 11" key="1">
    <citation type="submission" date="2020-08" db="EMBL/GenBank/DDBJ databases">
        <title>A Genomic Blueprint of the Chicken Gut Microbiome.</title>
        <authorList>
            <person name="Gilroy R."/>
            <person name="Ravi A."/>
            <person name="Getino M."/>
            <person name="Pursley I."/>
            <person name="Horton D.L."/>
            <person name="Alikhan N.-F."/>
            <person name="Baker D."/>
            <person name="Gharbi K."/>
            <person name="Hall N."/>
            <person name="Watson M."/>
            <person name="Adriaenssens E.M."/>
            <person name="Foster-Nyarko E."/>
            <person name="Jarju S."/>
            <person name="Secka A."/>
            <person name="Antonio M."/>
            <person name="Oren A."/>
            <person name="Chaudhuri R."/>
            <person name="La Ragione R.M."/>
            <person name="Hildebrand F."/>
            <person name="Pallen M.J."/>
        </authorList>
    </citation>
    <scope>NUCLEOTIDE SEQUENCE [LARGE SCALE GENOMIC DNA]</scope>
    <source>
        <strain evidence="10 11">Sa2BUA9</strain>
    </source>
</reference>
<dbReference type="InterPro" id="IPR005467">
    <property type="entry name" value="His_kinase_dom"/>
</dbReference>
<dbReference type="SMART" id="SM00388">
    <property type="entry name" value="HisKA"/>
    <property type="match status" value="1"/>
</dbReference>
<dbReference type="InterPro" id="IPR050736">
    <property type="entry name" value="Sensor_HK_Regulatory"/>
</dbReference>
<keyword evidence="7" id="KW-0902">Two-component regulatory system</keyword>
<feature type="transmembrane region" description="Helical" evidence="8">
    <location>
        <begin position="66"/>
        <end position="84"/>
    </location>
</feature>
<comment type="catalytic activity">
    <reaction evidence="1">
        <text>ATP + protein L-histidine = ADP + protein N-phospho-L-histidine.</text>
        <dbReference type="EC" id="2.7.13.3"/>
    </reaction>
</comment>
<keyword evidence="6" id="KW-0067">ATP-binding</keyword>
<sequence length="311" mass="35294">MDLGFYLSIPIYGILSIFLWKVHPHFLQLSSKYRIISSTMLTLVVSIFTLTLVLNTIGAGHTLDLFIAYVFVPPLGVAIHAYTIEMVEKILLQRQLFIKAEKREAVEQMGAAISHEIRNPLTTAIGFLELLNKEPLESDKRKQYLTILKEELDFAEKIIQDYLAYSKPSVETSKELNIQEELPIVLKLLQPLANYYSVEIISNLSSMSLIEGDRAKFQHSFINIIKNLIVMSDGGTITINTEETKTNIFITINSSTPMIQMKTIALDMSIDFGIIKTMKGSVQTKITENGTTYYFSFRSMKTPLKRMISFS</sequence>
<dbReference type="InterPro" id="IPR036097">
    <property type="entry name" value="HisK_dim/P_sf"/>
</dbReference>
<evidence type="ECO:0000256" key="7">
    <source>
        <dbReference type="ARBA" id="ARBA00023012"/>
    </source>
</evidence>
<keyword evidence="5 10" id="KW-0418">Kinase</keyword>